<organism evidence="4">
    <name type="scientific">marine sediment metagenome</name>
    <dbReference type="NCBI Taxonomy" id="412755"/>
    <lineage>
        <taxon>unclassified sequences</taxon>
        <taxon>metagenomes</taxon>
        <taxon>ecological metagenomes</taxon>
    </lineage>
</organism>
<dbReference type="InterPro" id="IPR000192">
    <property type="entry name" value="Aminotrans_V_dom"/>
</dbReference>
<comment type="caution">
    <text evidence="4">The sequence shown here is derived from an EMBL/GenBank/DDBJ whole genome shotgun (WGS) entry which is preliminary data.</text>
</comment>
<sequence>MIYLDNAATSWPKPEAVYRTMDTFLREKGANPGRSGHDMAVAAEKVLEETRVLLARLLNAADEKDIIFTLNCTDALNLGLKGLLKPGDHVITSSISHNSLTRPLRKLEHEGVKVTRLLPCSEEGFVSPQDIEQ</sequence>
<accession>X0VKA3</accession>
<evidence type="ECO:0000256" key="2">
    <source>
        <dbReference type="ARBA" id="ARBA00006490"/>
    </source>
</evidence>
<proteinExistence type="inferred from homology"/>
<dbReference type="Gene3D" id="3.40.640.10">
    <property type="entry name" value="Type I PLP-dependent aspartate aminotransferase-like (Major domain)"/>
    <property type="match status" value="1"/>
</dbReference>
<gene>
    <name evidence="4" type="ORF">S01H1_37890</name>
</gene>
<dbReference type="PANTHER" id="PTHR11601:SF34">
    <property type="entry name" value="CYSTEINE DESULFURASE"/>
    <property type="match status" value="1"/>
</dbReference>
<comment type="similarity">
    <text evidence="2">Belongs to the class-V pyridoxal-phosphate-dependent aminotransferase family. NifS/IscS subfamily.</text>
</comment>
<evidence type="ECO:0000313" key="4">
    <source>
        <dbReference type="EMBL" id="GAG00961.1"/>
    </source>
</evidence>
<evidence type="ECO:0000259" key="3">
    <source>
        <dbReference type="Pfam" id="PF00266"/>
    </source>
</evidence>
<dbReference type="EMBL" id="BARS01023811">
    <property type="protein sequence ID" value="GAG00961.1"/>
    <property type="molecule type" value="Genomic_DNA"/>
</dbReference>
<feature type="non-terminal residue" evidence="4">
    <location>
        <position position="133"/>
    </location>
</feature>
<reference evidence="4" key="1">
    <citation type="journal article" date="2014" name="Front. Microbiol.">
        <title>High frequency of phylogenetically diverse reductive dehalogenase-homologous genes in deep subseafloor sedimentary metagenomes.</title>
        <authorList>
            <person name="Kawai M."/>
            <person name="Futagami T."/>
            <person name="Toyoda A."/>
            <person name="Takaki Y."/>
            <person name="Nishi S."/>
            <person name="Hori S."/>
            <person name="Arai W."/>
            <person name="Tsubouchi T."/>
            <person name="Morono Y."/>
            <person name="Uchiyama I."/>
            <person name="Ito T."/>
            <person name="Fujiyama A."/>
            <person name="Inagaki F."/>
            <person name="Takami H."/>
        </authorList>
    </citation>
    <scope>NUCLEOTIDE SEQUENCE</scope>
    <source>
        <strain evidence="4">Expedition CK06-06</strain>
    </source>
</reference>
<dbReference type="Gene3D" id="3.90.1150.10">
    <property type="entry name" value="Aspartate Aminotransferase, domain 1"/>
    <property type="match status" value="1"/>
</dbReference>
<feature type="domain" description="Aminotransferase class V" evidence="3">
    <location>
        <begin position="2"/>
        <end position="133"/>
    </location>
</feature>
<comment type="cofactor">
    <cofactor evidence="1">
        <name>pyridoxal 5'-phosphate</name>
        <dbReference type="ChEBI" id="CHEBI:597326"/>
    </cofactor>
</comment>
<dbReference type="AlphaFoldDB" id="X0VKA3"/>
<dbReference type="PANTHER" id="PTHR11601">
    <property type="entry name" value="CYSTEINE DESULFURYLASE FAMILY MEMBER"/>
    <property type="match status" value="1"/>
</dbReference>
<evidence type="ECO:0000256" key="1">
    <source>
        <dbReference type="ARBA" id="ARBA00001933"/>
    </source>
</evidence>
<name>X0VKA3_9ZZZZ</name>
<protein>
    <recommendedName>
        <fullName evidence="3">Aminotransferase class V domain-containing protein</fullName>
    </recommendedName>
</protein>
<dbReference type="Pfam" id="PF00266">
    <property type="entry name" value="Aminotran_5"/>
    <property type="match status" value="1"/>
</dbReference>
<dbReference type="InterPro" id="IPR015422">
    <property type="entry name" value="PyrdxlP-dep_Trfase_small"/>
</dbReference>
<dbReference type="InterPro" id="IPR015424">
    <property type="entry name" value="PyrdxlP-dep_Trfase"/>
</dbReference>
<dbReference type="SUPFAM" id="SSF53383">
    <property type="entry name" value="PLP-dependent transferases"/>
    <property type="match status" value="1"/>
</dbReference>
<dbReference type="InterPro" id="IPR015421">
    <property type="entry name" value="PyrdxlP-dep_Trfase_major"/>
</dbReference>